<dbReference type="AlphaFoldDB" id="A0A9P6RUG4"/>
<dbReference type="PANTHER" id="PTHR47435:SF4">
    <property type="entry name" value="KELCH REPEAT PROTEIN (AFU_ORTHOLOGUE AFUA_5G12780)"/>
    <property type="match status" value="1"/>
</dbReference>
<feature type="compositionally biased region" description="Low complexity" evidence="3">
    <location>
        <begin position="464"/>
        <end position="477"/>
    </location>
</feature>
<feature type="region of interest" description="Disordered" evidence="3">
    <location>
        <begin position="644"/>
        <end position="709"/>
    </location>
</feature>
<keyword evidence="7" id="KW-1185">Reference proteome</keyword>
<evidence type="ECO:0008006" key="8">
    <source>
        <dbReference type="Google" id="ProtNLM"/>
    </source>
</evidence>
<feature type="transmembrane region" description="Helical" evidence="4">
    <location>
        <begin position="387"/>
        <end position="407"/>
    </location>
</feature>
<dbReference type="Proteomes" id="UP000738325">
    <property type="component" value="Unassembled WGS sequence"/>
</dbReference>
<reference evidence="6" key="1">
    <citation type="journal article" date="2020" name="Fungal Divers.">
        <title>Resolving the Mortierellaceae phylogeny through synthesis of multi-gene phylogenetics and phylogenomics.</title>
        <authorList>
            <person name="Vandepol N."/>
            <person name="Liber J."/>
            <person name="Desiro A."/>
            <person name="Na H."/>
            <person name="Kennedy M."/>
            <person name="Barry K."/>
            <person name="Grigoriev I.V."/>
            <person name="Miller A.N."/>
            <person name="O'Donnell K."/>
            <person name="Stajich J.E."/>
            <person name="Bonito G."/>
        </authorList>
    </citation>
    <scope>NUCLEOTIDE SEQUENCE</scope>
    <source>
        <strain evidence="6">REB-010B</strain>
    </source>
</reference>
<dbReference type="SUPFAM" id="SSF117281">
    <property type="entry name" value="Kelch motif"/>
    <property type="match status" value="1"/>
</dbReference>
<protein>
    <recommendedName>
        <fullName evidence="8">Galactose oxidase</fullName>
    </recommendedName>
</protein>
<feature type="chain" id="PRO_5040296836" description="Galactose oxidase" evidence="5">
    <location>
        <begin position="27"/>
        <end position="709"/>
    </location>
</feature>
<dbReference type="OrthoDB" id="10251809at2759"/>
<keyword evidence="4" id="KW-0812">Transmembrane</keyword>
<feature type="compositionally biased region" description="Polar residues" evidence="3">
    <location>
        <begin position="566"/>
        <end position="579"/>
    </location>
</feature>
<keyword evidence="2" id="KW-0408">Iron</keyword>
<name>A0A9P6RUG4_9FUNG</name>
<evidence type="ECO:0000256" key="4">
    <source>
        <dbReference type="SAM" id="Phobius"/>
    </source>
</evidence>
<dbReference type="InterPro" id="IPR015915">
    <property type="entry name" value="Kelch-typ_b-propeller"/>
</dbReference>
<dbReference type="Gene3D" id="2.120.10.80">
    <property type="entry name" value="Kelch-type beta propeller"/>
    <property type="match status" value="2"/>
</dbReference>
<feature type="region of interest" description="Disordered" evidence="3">
    <location>
        <begin position="560"/>
        <end position="586"/>
    </location>
</feature>
<feature type="compositionally biased region" description="Gly residues" evidence="3">
    <location>
        <begin position="361"/>
        <end position="378"/>
    </location>
</feature>
<dbReference type="PANTHER" id="PTHR47435">
    <property type="entry name" value="KELCH REPEAT PROTEIN (AFU_ORTHOLOGUE AFUA_5G12780)"/>
    <property type="match status" value="1"/>
</dbReference>
<keyword evidence="4" id="KW-0472">Membrane</keyword>
<dbReference type="NCBIfam" id="TIGR01167">
    <property type="entry name" value="LPXTG_anchor"/>
    <property type="match status" value="1"/>
</dbReference>
<organism evidence="6 7">
    <name type="scientific">Dissophora globulifera</name>
    <dbReference type="NCBI Taxonomy" id="979702"/>
    <lineage>
        <taxon>Eukaryota</taxon>
        <taxon>Fungi</taxon>
        <taxon>Fungi incertae sedis</taxon>
        <taxon>Mucoromycota</taxon>
        <taxon>Mortierellomycotina</taxon>
        <taxon>Mortierellomycetes</taxon>
        <taxon>Mortierellales</taxon>
        <taxon>Mortierellaceae</taxon>
        <taxon>Dissophora</taxon>
    </lineage>
</organism>
<comment type="caution">
    <text evidence="6">The sequence shown here is derived from an EMBL/GenBank/DDBJ whole genome shotgun (WGS) entry which is preliminary data.</text>
</comment>
<feature type="signal peptide" evidence="5">
    <location>
        <begin position="1"/>
        <end position="26"/>
    </location>
</feature>
<evidence type="ECO:0000256" key="3">
    <source>
        <dbReference type="SAM" id="MobiDB-lite"/>
    </source>
</evidence>
<dbReference type="EMBL" id="JAAAIP010000103">
    <property type="protein sequence ID" value="KAG0325722.1"/>
    <property type="molecule type" value="Genomic_DNA"/>
</dbReference>
<gene>
    <name evidence="6" type="ORF">BGZ99_000242</name>
</gene>
<evidence type="ECO:0000256" key="1">
    <source>
        <dbReference type="ARBA" id="ARBA00022737"/>
    </source>
</evidence>
<keyword evidence="4" id="KW-1133">Transmembrane helix</keyword>
<evidence type="ECO:0000313" key="7">
    <source>
        <dbReference type="Proteomes" id="UP000738325"/>
    </source>
</evidence>
<evidence type="ECO:0000256" key="2">
    <source>
        <dbReference type="ARBA" id="ARBA00023004"/>
    </source>
</evidence>
<feature type="region of interest" description="Disordered" evidence="3">
    <location>
        <begin position="350"/>
        <end position="381"/>
    </location>
</feature>
<keyword evidence="1" id="KW-0677">Repeat</keyword>
<dbReference type="GO" id="GO:0019760">
    <property type="term" value="P:glucosinolate metabolic process"/>
    <property type="evidence" value="ECO:0007669"/>
    <property type="project" value="UniProtKB-ARBA"/>
</dbReference>
<dbReference type="Pfam" id="PF24681">
    <property type="entry name" value="Kelch_KLHDC2_KLHL20_DRC7"/>
    <property type="match status" value="1"/>
</dbReference>
<proteinExistence type="predicted"/>
<evidence type="ECO:0000256" key="5">
    <source>
        <dbReference type="SAM" id="SignalP"/>
    </source>
</evidence>
<keyword evidence="5" id="KW-0732">Signal</keyword>
<sequence length="709" mass="74991">MRPSCRVFLAFSISVLTASGLTRAQAQQPQPVGSCAFARVGNTLYIHSGATSGDNLVSQLYALDLTTSWTIAQPSWKSLAPGPENAFHSGAYSADNSTFYTFGRDTGATTPPASFLNAYNIKTNSWTSSNPAGIADNSRRDFFAVTNPSANKIYILGGDAGVGGSVYSNVFDTFDVATGGVIEITTPQSGPQYSSTYAAVWVPSLSAMLVIGGQLANSTSAALKVYTPSSGAWTTQATTGSFSYNRISPCAASNADGSLVAVVGGFVGGSQTGDANAYILDTQSWVWTTVPFIASKGRGNAACAIADDTFIVWGGYFNNPSQANGVPTGADTTLLLSLSTQKWLTTYTPSAAMSSNNTTGSGSGGSTGNNGSDSGGNTGSKSTPTGLIAGVISGVVVVLAIGGLLLYRRNRKKNIKVPPTFEFSKDEVGGSDQNARYGPYDGRPRRPVPPPDELSPALYDFENPSSSLSPSQLSAQPHLEQNRISTQSFEGQNSQALKDYPYRTLDRHDPYQTPVALGPYPISAVQNQYPSPTTQNQYHNQYHKLSPQMDEAQHTRPSVEGYSTAAGHSNYSTPSTAARTATDDPTEVQYGGVGLYQQRGRSYANADNSGIYYPPPPPASNQAQHTDYLPFSEAESRQPDIYQPYKVPLSSNSPDLHADRYHDSYGMINQPAQSDTQIPGKRPVSNPQGGSGFGSGYEASLGAPQSIHE</sequence>
<feature type="region of interest" description="Disordered" evidence="3">
    <location>
        <begin position="421"/>
        <end position="479"/>
    </location>
</feature>
<evidence type="ECO:0000313" key="6">
    <source>
        <dbReference type="EMBL" id="KAG0325722.1"/>
    </source>
</evidence>
<accession>A0A9P6RUG4</accession>